<dbReference type="Proteomes" id="UP001589865">
    <property type="component" value="Unassembled WGS sequence"/>
</dbReference>
<sequence>MGEVLPTRRARAFLPGRSIRRQAPAPVTARREGSLLVPGANCWRRVEARRATLLPDAAVYYDALRRTLREARRTIEIVGWDIDSRCPLVGPTGTVDDGLPATLGAFLSALVERRPELRIRLLLWDYSVLYALEREVLPSLALRWNTPDQIELCLDDTVPFGASHHQKIVVVDGAVAFAGGLDLTIRRWDTAEHDPDNPLRVDPKGEPYPPFHDCQMMVDGEAASALSELVRARWQQGACEALPPPPPAEHDPWPAGIAADFHDVRLGIARTAPTFEGRRGVREIRDLYLDTIATAERWIYAENQFLTCGTIARALIRRLKERPDLQVLLVAPRTHHTWLEHRTMLAGRIRFMRAIRRARVDGRVRLLFPHVVGRKTEHEVMVHAKVMVIDDRLLRVGSSNICNRSMGTDTECDLLLEPADDVGRAAVRRTLCRLLGEHLGQAPEAVDAVLADTGTLFATLDALNQGSHTLRPIQDGELKRSERVPVLEMAADPRRPIGAEEFFADFSSGSPNPKPWPLLLKAALILVPLALIAVLWRYTPLAGMLSPGNIQAVIHGGGSFGPVAAVGLFLLLGFLAFPVNVLIVATAAAFGTWPGLAYAIGGALLSAAAMYGMGLKLGPELLRRFLGPRINRISQSVARNGILAVTVVRLMPIAPFSLVNLVAGAMRIRFLDYMVGTFLGLLPGVVLMSAVGDRMGQILAHPTVGNVVILVAALAAWAGVTWGLQKLVQRLRHEG</sequence>
<feature type="domain" description="PLD phosphodiesterase" evidence="11">
    <location>
        <begin position="378"/>
        <end position="405"/>
    </location>
</feature>
<feature type="transmembrane region" description="Helical" evidence="10">
    <location>
        <begin position="596"/>
        <end position="617"/>
    </location>
</feature>
<feature type="transmembrane region" description="Helical" evidence="10">
    <location>
        <begin position="703"/>
        <end position="724"/>
    </location>
</feature>
<evidence type="ECO:0000256" key="9">
    <source>
        <dbReference type="ARBA" id="ARBA00029594"/>
    </source>
</evidence>
<evidence type="ECO:0000256" key="10">
    <source>
        <dbReference type="SAM" id="Phobius"/>
    </source>
</evidence>
<evidence type="ECO:0000256" key="4">
    <source>
        <dbReference type="ARBA" id="ARBA00018392"/>
    </source>
</evidence>
<dbReference type="CDD" id="cd09140">
    <property type="entry name" value="PLDc_vPLD1_2_like_bac_1"/>
    <property type="match status" value="1"/>
</dbReference>
<keyword evidence="10" id="KW-0812">Transmembrane</keyword>
<proteinExistence type="predicted"/>
<evidence type="ECO:0000313" key="12">
    <source>
        <dbReference type="EMBL" id="MFC0409621.1"/>
    </source>
</evidence>
<evidence type="ECO:0000259" key="11">
    <source>
        <dbReference type="PROSITE" id="PS50035"/>
    </source>
</evidence>
<feature type="transmembrane region" description="Helical" evidence="10">
    <location>
        <begin position="518"/>
        <end position="539"/>
    </location>
</feature>
<dbReference type="PROSITE" id="PS50035">
    <property type="entry name" value="PLD"/>
    <property type="match status" value="2"/>
</dbReference>
<dbReference type="Pfam" id="PF09335">
    <property type="entry name" value="VTT_dom"/>
    <property type="match status" value="1"/>
</dbReference>
<comment type="subcellular location">
    <subcellularLocation>
        <location evidence="3">Secreted</location>
    </subcellularLocation>
</comment>
<comment type="caution">
    <text evidence="12">The sequence shown here is derived from an EMBL/GenBank/DDBJ whole genome shotgun (WGS) entry which is preliminary data.</text>
</comment>
<evidence type="ECO:0000256" key="7">
    <source>
        <dbReference type="ARBA" id="ARBA00022801"/>
    </source>
</evidence>
<dbReference type="InterPro" id="IPR001736">
    <property type="entry name" value="PLipase_D/transphosphatidylase"/>
</dbReference>
<keyword evidence="5" id="KW-0964">Secreted</keyword>
<comment type="catalytic activity">
    <reaction evidence="1">
        <text>a 1,2-diacyl-sn-glycero-3-phosphocholine + H2O = a 1,2-diacyl-sn-glycero-3-phosphate + choline + H(+)</text>
        <dbReference type="Rhea" id="RHEA:14445"/>
        <dbReference type="ChEBI" id="CHEBI:15354"/>
        <dbReference type="ChEBI" id="CHEBI:15377"/>
        <dbReference type="ChEBI" id="CHEBI:15378"/>
        <dbReference type="ChEBI" id="CHEBI:57643"/>
        <dbReference type="ChEBI" id="CHEBI:58608"/>
        <dbReference type="EC" id="3.1.4.4"/>
    </reaction>
</comment>
<dbReference type="RefSeq" id="WP_377045370.1">
    <property type="nucleotide sequence ID" value="NZ_JBHLUN010000010.1"/>
</dbReference>
<comment type="function">
    <text evidence="2">Could be a virulence factor.</text>
</comment>
<reference evidence="12 13" key="1">
    <citation type="submission" date="2024-09" db="EMBL/GenBank/DDBJ databases">
        <authorList>
            <person name="Sun Q."/>
            <person name="Mori K."/>
        </authorList>
    </citation>
    <scope>NUCLEOTIDE SEQUENCE [LARGE SCALE GENOMIC DNA]</scope>
    <source>
        <strain evidence="12 13">TBRC 5777</strain>
    </source>
</reference>
<feature type="transmembrane region" description="Helical" evidence="10">
    <location>
        <begin position="637"/>
        <end position="658"/>
    </location>
</feature>
<dbReference type="InterPro" id="IPR032816">
    <property type="entry name" value="VTT_dom"/>
</dbReference>
<name>A0ABV6JZ74_9PROT</name>
<evidence type="ECO:0000256" key="3">
    <source>
        <dbReference type="ARBA" id="ARBA00004613"/>
    </source>
</evidence>
<keyword evidence="7" id="KW-0378">Hydrolase</keyword>
<dbReference type="Gene3D" id="3.30.870.10">
    <property type="entry name" value="Endonuclease Chain A"/>
    <property type="match status" value="2"/>
</dbReference>
<evidence type="ECO:0000256" key="2">
    <source>
        <dbReference type="ARBA" id="ARBA00003145"/>
    </source>
</evidence>
<dbReference type="EMBL" id="JBHLUN010000010">
    <property type="protein sequence ID" value="MFC0409621.1"/>
    <property type="molecule type" value="Genomic_DNA"/>
</dbReference>
<dbReference type="PANTHER" id="PTHR18896:SF76">
    <property type="entry name" value="PHOSPHOLIPASE"/>
    <property type="match status" value="1"/>
</dbReference>
<evidence type="ECO:0000256" key="6">
    <source>
        <dbReference type="ARBA" id="ARBA00022737"/>
    </source>
</evidence>
<evidence type="ECO:0000256" key="5">
    <source>
        <dbReference type="ARBA" id="ARBA00022525"/>
    </source>
</evidence>
<keyword evidence="6" id="KW-0677">Repeat</keyword>
<evidence type="ECO:0000256" key="1">
    <source>
        <dbReference type="ARBA" id="ARBA00000798"/>
    </source>
</evidence>
<dbReference type="Pfam" id="PF00614">
    <property type="entry name" value="PLDc"/>
    <property type="match status" value="1"/>
</dbReference>
<dbReference type="Pfam" id="PF13091">
    <property type="entry name" value="PLDc_2"/>
    <property type="match status" value="1"/>
</dbReference>
<keyword evidence="10" id="KW-1133">Transmembrane helix</keyword>
<dbReference type="InterPro" id="IPR015679">
    <property type="entry name" value="PLipase_D_fam"/>
</dbReference>
<keyword evidence="13" id="KW-1185">Reference proteome</keyword>
<accession>A0ABV6JZ74</accession>
<dbReference type="SMART" id="SM00155">
    <property type="entry name" value="PLDc"/>
    <property type="match status" value="2"/>
</dbReference>
<keyword evidence="10" id="KW-0472">Membrane</keyword>
<feature type="transmembrane region" description="Helical" evidence="10">
    <location>
        <begin position="560"/>
        <end position="590"/>
    </location>
</feature>
<feature type="domain" description="PLD phosphodiesterase" evidence="11">
    <location>
        <begin position="160"/>
        <end position="187"/>
    </location>
</feature>
<dbReference type="InterPro" id="IPR025202">
    <property type="entry name" value="PLD-like_dom"/>
</dbReference>
<feature type="transmembrane region" description="Helical" evidence="10">
    <location>
        <begin position="670"/>
        <end position="691"/>
    </location>
</feature>
<dbReference type="CDD" id="cd09143">
    <property type="entry name" value="PLDc_vPLD1_2_like_bac_2"/>
    <property type="match status" value="1"/>
</dbReference>
<gene>
    <name evidence="12" type="ORF">ACFFGY_15315</name>
</gene>
<dbReference type="PANTHER" id="PTHR18896">
    <property type="entry name" value="PHOSPHOLIPASE D"/>
    <property type="match status" value="1"/>
</dbReference>
<dbReference type="SUPFAM" id="SSF56024">
    <property type="entry name" value="Phospholipase D/nuclease"/>
    <property type="match status" value="2"/>
</dbReference>
<keyword evidence="8" id="KW-0443">Lipid metabolism</keyword>
<protein>
    <recommendedName>
        <fullName evidence="4">Phospholipase D</fullName>
    </recommendedName>
    <alternativeName>
        <fullName evidence="9">Choline phosphatase</fullName>
    </alternativeName>
</protein>
<evidence type="ECO:0000256" key="8">
    <source>
        <dbReference type="ARBA" id="ARBA00023098"/>
    </source>
</evidence>
<organism evidence="12 13">
    <name type="scientific">Roseomonas elaeocarpi</name>
    <dbReference type="NCBI Taxonomy" id="907779"/>
    <lineage>
        <taxon>Bacteria</taxon>
        <taxon>Pseudomonadati</taxon>
        <taxon>Pseudomonadota</taxon>
        <taxon>Alphaproteobacteria</taxon>
        <taxon>Acetobacterales</taxon>
        <taxon>Roseomonadaceae</taxon>
        <taxon>Roseomonas</taxon>
    </lineage>
</organism>
<evidence type="ECO:0000313" key="13">
    <source>
        <dbReference type="Proteomes" id="UP001589865"/>
    </source>
</evidence>